<feature type="transmembrane region" description="Helical" evidence="2">
    <location>
        <begin position="325"/>
        <end position="346"/>
    </location>
</feature>
<dbReference type="Proteomes" id="UP000006757">
    <property type="component" value="Unassembled WGS sequence"/>
</dbReference>
<evidence type="ECO:0000313" key="3">
    <source>
        <dbReference type="EMBL" id="EKD01180.1"/>
    </source>
</evidence>
<evidence type="ECO:0000313" key="4">
    <source>
        <dbReference type="Proteomes" id="UP000006757"/>
    </source>
</evidence>
<protein>
    <submittedName>
        <fullName evidence="3">Uncharacterized protein</fullName>
    </submittedName>
</protein>
<name>K1VAY2_TRIAC</name>
<gene>
    <name evidence="3" type="ORF">A1Q2_04503</name>
</gene>
<feature type="transmembrane region" description="Helical" evidence="2">
    <location>
        <begin position="430"/>
        <end position="458"/>
    </location>
</feature>
<feature type="transmembrane region" description="Helical" evidence="2">
    <location>
        <begin position="202"/>
        <end position="222"/>
    </location>
</feature>
<keyword evidence="4" id="KW-1185">Reference proteome</keyword>
<reference evidence="3 4" key="1">
    <citation type="journal article" date="2012" name="Eukaryot. Cell">
        <title>Genome sequence of the Trichosporon asahii environmental strain CBS 8904.</title>
        <authorList>
            <person name="Yang R.Y."/>
            <person name="Li H.T."/>
            <person name="Zhu H."/>
            <person name="Zhou G.P."/>
            <person name="Wang M."/>
            <person name="Wang L."/>
        </authorList>
    </citation>
    <scope>NUCLEOTIDE SEQUENCE [LARGE SCALE GENOMIC DNA]</scope>
    <source>
        <strain evidence="3 4">CBS 8904</strain>
    </source>
</reference>
<proteinExistence type="predicted"/>
<organism evidence="3 4">
    <name type="scientific">Trichosporon asahii var. asahii (strain CBS 8904)</name>
    <name type="common">Yeast</name>
    <dbReference type="NCBI Taxonomy" id="1220162"/>
    <lineage>
        <taxon>Eukaryota</taxon>
        <taxon>Fungi</taxon>
        <taxon>Dikarya</taxon>
        <taxon>Basidiomycota</taxon>
        <taxon>Agaricomycotina</taxon>
        <taxon>Tremellomycetes</taxon>
        <taxon>Trichosporonales</taxon>
        <taxon>Trichosporonaceae</taxon>
        <taxon>Trichosporon</taxon>
    </lineage>
</organism>
<comment type="caution">
    <text evidence="3">The sequence shown here is derived from an EMBL/GenBank/DDBJ whole genome shotgun (WGS) entry which is preliminary data.</text>
</comment>
<feature type="transmembrane region" description="Helical" evidence="2">
    <location>
        <begin position="358"/>
        <end position="377"/>
    </location>
</feature>
<keyword evidence="2" id="KW-1133">Transmembrane helix</keyword>
<dbReference type="InParanoid" id="K1VAY2"/>
<dbReference type="AlphaFoldDB" id="K1VAY2"/>
<keyword evidence="2" id="KW-0472">Membrane</keyword>
<evidence type="ECO:0000256" key="1">
    <source>
        <dbReference type="SAM" id="MobiDB-lite"/>
    </source>
</evidence>
<evidence type="ECO:0000256" key="2">
    <source>
        <dbReference type="SAM" id="Phobius"/>
    </source>
</evidence>
<dbReference type="EMBL" id="AMBO01000324">
    <property type="protein sequence ID" value="EKD01180.1"/>
    <property type="molecule type" value="Genomic_DNA"/>
</dbReference>
<accession>K1VAY2</accession>
<dbReference type="OrthoDB" id="2593540at2759"/>
<feature type="transmembrane region" description="Helical" evidence="2">
    <location>
        <begin position="389"/>
        <end position="410"/>
    </location>
</feature>
<sequence length="528" mass="57727">MHVHAANAYRLTGQFRGRQSGAVSHNRAKDVRAAGRRASTDRPVEGGLSRQRDGSSMSSSEQLTVVEPAPARPASAKLLLDDGMRPCGDRRIARIVRQVRQLSHRARVHPPQSGSLEVFHSAWTSRKILYKHSHVRSFHRLCDQVAPIKGIKSIQPNLLDAPQCLAQPLAHRYPIADGLNNLLCSLNTTFSSAWAAPAGGPFMQYFGGLFVAAVLVTVYEGFRPSSRRSASKDAHGNVEGFGMRLGVAQLSTIALLVGQVITAGIALPAYYACVSWSTPKHWRRHHHKVDLGDEVFFLPESARRKVRATFKHSVQYNANVPRSSFLYTTVVSTIVGFLIPSLLMELVPLSQKYDAQSLWQIFPLYMLAINIILPPLFRKGFTAVPPRMGIYLIAALGIIPSLKAQLTLWAQVQEGVSLADVFSFSPQLPTLAAACHRLLVTDFFLTTLAVGSKVLLALARRQRASTARKWLYGAVLVAGALAVGPGASIMTMWAYSELTALRHAREYAEAKEAKAVSSKEAAAAARSK</sequence>
<feature type="transmembrane region" description="Helical" evidence="2">
    <location>
        <begin position="470"/>
        <end position="495"/>
    </location>
</feature>
<feature type="compositionally biased region" description="Basic and acidic residues" evidence="1">
    <location>
        <begin position="27"/>
        <end position="44"/>
    </location>
</feature>
<feature type="region of interest" description="Disordered" evidence="1">
    <location>
        <begin position="17"/>
        <end position="68"/>
    </location>
</feature>
<keyword evidence="2" id="KW-0812">Transmembrane</keyword>
<dbReference type="HOGENOM" id="CLU_038970_0_0_1"/>